<accession>A0A5D3GA10</accession>
<comment type="caution">
    <text evidence="2">The sequence shown here is derived from an EMBL/GenBank/DDBJ whole genome shotgun (WGS) entry which is preliminary data.</text>
</comment>
<feature type="compositionally biased region" description="Low complexity" evidence="1">
    <location>
        <begin position="54"/>
        <end position="66"/>
    </location>
</feature>
<dbReference type="Proteomes" id="UP000324029">
    <property type="component" value="Unassembled WGS sequence"/>
</dbReference>
<organism evidence="2 3">
    <name type="scientific">Pseudomonas synxantha</name>
    <dbReference type="NCBI Taxonomy" id="47883"/>
    <lineage>
        <taxon>Bacteria</taxon>
        <taxon>Pseudomonadati</taxon>
        <taxon>Pseudomonadota</taxon>
        <taxon>Gammaproteobacteria</taxon>
        <taxon>Pseudomonadales</taxon>
        <taxon>Pseudomonadaceae</taxon>
        <taxon>Pseudomonas</taxon>
    </lineage>
</organism>
<dbReference type="AlphaFoldDB" id="A0A5D3GA10"/>
<evidence type="ECO:0000313" key="3">
    <source>
        <dbReference type="Proteomes" id="UP000324029"/>
    </source>
</evidence>
<reference evidence="2 3" key="1">
    <citation type="submission" date="2019-08" db="EMBL/GenBank/DDBJ databases">
        <title>Subclass B2 metallo-beta lactamase from Pseudomonas synxantha.</title>
        <authorList>
            <person name="Poirel L."/>
            <person name="Palmieri M."/>
            <person name="Masseron A."/>
            <person name="Perreten V."/>
            <person name="Nordman P."/>
        </authorList>
    </citation>
    <scope>NUCLEOTIDE SEQUENCE [LARGE SCALE GENOMIC DNA]</scope>
    <source>
        <strain evidence="2 3">MCP106</strain>
    </source>
</reference>
<reference evidence="2 3" key="2">
    <citation type="submission" date="2019-08" db="EMBL/GenBank/DDBJ databases">
        <authorList>
            <person name="Brilhante M."/>
            <person name="Perreten V."/>
        </authorList>
    </citation>
    <scope>NUCLEOTIDE SEQUENCE [LARGE SCALE GENOMIC DNA]</scope>
    <source>
        <strain evidence="2 3">MCP106</strain>
    </source>
</reference>
<evidence type="ECO:0000256" key="1">
    <source>
        <dbReference type="SAM" id="MobiDB-lite"/>
    </source>
</evidence>
<sequence>MTNTEAANVAISAGRFGLKYAHERLFDMFSTDVISGPLKRPVQLTGREGGVGQQGANANNGVASSI</sequence>
<evidence type="ECO:0000313" key="2">
    <source>
        <dbReference type="EMBL" id="TYK57897.1"/>
    </source>
</evidence>
<feature type="region of interest" description="Disordered" evidence="1">
    <location>
        <begin position="44"/>
        <end position="66"/>
    </location>
</feature>
<name>A0A5D3GA10_9PSED</name>
<protein>
    <submittedName>
        <fullName evidence="2">Uncharacterized protein</fullName>
    </submittedName>
</protein>
<dbReference type="EMBL" id="VSRO01000005">
    <property type="protein sequence ID" value="TYK57897.1"/>
    <property type="molecule type" value="Genomic_DNA"/>
</dbReference>
<gene>
    <name evidence="2" type="ORF">FXO26_11605</name>
</gene>
<proteinExistence type="predicted"/>
<dbReference type="RefSeq" id="WP_148853319.1">
    <property type="nucleotide sequence ID" value="NZ_VSRO01000005.1"/>
</dbReference>